<protein>
    <submittedName>
        <fullName evidence="5">Sporulation protein</fullName>
    </submittedName>
</protein>
<evidence type="ECO:0000259" key="3">
    <source>
        <dbReference type="PROSITE" id="PS51782"/>
    </source>
</evidence>
<dbReference type="OrthoDB" id="9769314at2"/>
<proteinExistence type="predicted"/>
<dbReference type="SUPFAM" id="SSF51445">
    <property type="entry name" value="(Trans)glycosidases"/>
    <property type="match status" value="1"/>
</dbReference>
<dbReference type="CDD" id="cd02874">
    <property type="entry name" value="GH18_CFLE_spore_hydrolase"/>
    <property type="match status" value="1"/>
</dbReference>
<accession>A0A265N5Q7</accession>
<dbReference type="InterPro" id="IPR029070">
    <property type="entry name" value="Chitinase_insertion_sf"/>
</dbReference>
<dbReference type="InterPro" id="IPR041704">
    <property type="entry name" value="CFLE_GH18"/>
</dbReference>
<dbReference type="SMART" id="SM00636">
    <property type="entry name" value="Glyco_18"/>
    <property type="match status" value="1"/>
</dbReference>
<dbReference type="GO" id="GO:0070492">
    <property type="term" value="F:oligosaccharide binding"/>
    <property type="evidence" value="ECO:0007669"/>
    <property type="project" value="TreeGrafter"/>
</dbReference>
<dbReference type="GO" id="GO:0008061">
    <property type="term" value="F:chitin binding"/>
    <property type="evidence" value="ECO:0007669"/>
    <property type="project" value="InterPro"/>
</dbReference>
<dbReference type="PROSITE" id="PS51782">
    <property type="entry name" value="LYSM"/>
    <property type="match status" value="2"/>
</dbReference>
<dbReference type="Proteomes" id="UP000216498">
    <property type="component" value="Unassembled WGS sequence"/>
</dbReference>
<comment type="caution">
    <text evidence="5">The sequence shown here is derived from an EMBL/GenBank/DDBJ whole genome shotgun (WGS) entry which is preliminary data.</text>
</comment>
<organism evidence="5 6">
    <name type="scientific">Virgibacillus indicus</name>
    <dbReference type="NCBI Taxonomy" id="2024554"/>
    <lineage>
        <taxon>Bacteria</taxon>
        <taxon>Bacillati</taxon>
        <taxon>Bacillota</taxon>
        <taxon>Bacilli</taxon>
        <taxon>Bacillales</taxon>
        <taxon>Bacillaceae</taxon>
        <taxon>Virgibacillus</taxon>
    </lineage>
</organism>
<keyword evidence="2" id="KW-0326">Glycosidase</keyword>
<dbReference type="CDD" id="cd00118">
    <property type="entry name" value="LysM"/>
    <property type="match status" value="2"/>
</dbReference>
<dbReference type="PROSITE" id="PS51910">
    <property type="entry name" value="GH18_2"/>
    <property type="match status" value="1"/>
</dbReference>
<dbReference type="Pfam" id="PF01476">
    <property type="entry name" value="LysM"/>
    <property type="match status" value="2"/>
</dbReference>
<dbReference type="InterPro" id="IPR018392">
    <property type="entry name" value="LysM"/>
</dbReference>
<dbReference type="InterPro" id="IPR001223">
    <property type="entry name" value="Glyco_hydro18_cat"/>
</dbReference>
<dbReference type="Pfam" id="PF00704">
    <property type="entry name" value="Glyco_hydro_18"/>
    <property type="match status" value="1"/>
</dbReference>
<evidence type="ECO:0000256" key="2">
    <source>
        <dbReference type="ARBA" id="ARBA00023295"/>
    </source>
</evidence>
<evidence type="ECO:0000313" key="5">
    <source>
        <dbReference type="EMBL" id="OZU87363.1"/>
    </source>
</evidence>
<dbReference type="GO" id="GO:0005975">
    <property type="term" value="P:carbohydrate metabolic process"/>
    <property type="evidence" value="ECO:0007669"/>
    <property type="project" value="InterPro"/>
</dbReference>
<feature type="domain" description="LysM" evidence="3">
    <location>
        <begin position="2"/>
        <end position="45"/>
    </location>
</feature>
<keyword evidence="6" id="KW-1185">Reference proteome</keyword>
<dbReference type="SMART" id="SM00257">
    <property type="entry name" value="LysM"/>
    <property type="match status" value="2"/>
</dbReference>
<dbReference type="SUPFAM" id="SSF54106">
    <property type="entry name" value="LysM domain"/>
    <property type="match status" value="2"/>
</dbReference>
<evidence type="ECO:0000256" key="1">
    <source>
        <dbReference type="ARBA" id="ARBA00022801"/>
    </source>
</evidence>
<dbReference type="Gene3D" id="3.20.20.80">
    <property type="entry name" value="Glycosidases"/>
    <property type="match status" value="1"/>
</dbReference>
<evidence type="ECO:0000259" key="4">
    <source>
        <dbReference type="PROSITE" id="PS51910"/>
    </source>
</evidence>
<dbReference type="InterPro" id="IPR017853">
    <property type="entry name" value="GH"/>
</dbReference>
<feature type="domain" description="GH18" evidence="4">
    <location>
        <begin position="101"/>
        <end position="420"/>
    </location>
</feature>
<name>A0A265N5Q7_9BACI</name>
<reference evidence="5 6" key="1">
    <citation type="submission" date="2017-08" db="EMBL/GenBank/DDBJ databases">
        <title>Virgibacillus indicus sp. nov. and Virgibacillus profoundi sp. nov, two moderately halophilic bacteria isolated from marine sediment by using the Microfluidic Streak Plate.</title>
        <authorList>
            <person name="Xu B."/>
            <person name="Hu B."/>
            <person name="Wang J."/>
            <person name="Zhu Y."/>
            <person name="Huang L."/>
            <person name="Du W."/>
            <person name="Huang Y."/>
        </authorList>
    </citation>
    <scope>NUCLEOTIDE SEQUENCE [LARGE SCALE GENOMIC DNA]</scope>
    <source>
        <strain evidence="5 6">IO3-P2-C2</strain>
    </source>
</reference>
<dbReference type="InterPro" id="IPR036779">
    <property type="entry name" value="LysM_dom_sf"/>
</dbReference>
<dbReference type="InterPro" id="IPR011583">
    <property type="entry name" value="Chitinase_II/V-like_cat"/>
</dbReference>
<dbReference type="GO" id="GO:0012505">
    <property type="term" value="C:endomembrane system"/>
    <property type="evidence" value="ECO:0007669"/>
    <property type="project" value="TreeGrafter"/>
</dbReference>
<feature type="domain" description="LysM" evidence="3">
    <location>
        <begin position="48"/>
        <end position="92"/>
    </location>
</feature>
<dbReference type="Gene3D" id="3.10.50.10">
    <property type="match status" value="1"/>
</dbReference>
<sequence length="420" mass="46903">MFVYTVNPGDSLYTIGQKYDIPMETIRLVNGLAETNIVPGQALLINTDIYTVQPGDSYYTIAQKAYVSLDMLIAANPQINPNFLLPGMKISLPELPDYTASALNYFYVTGTKSDQLLINDFAFYTTYYPFFEYHFNPDGSLSSLNDLTAVESAWNSNTAPLATITNLTAYGFSAELTSQTLNNSSTRQNLIDNIFTLVSQKGYAGVNIDFEGMLAEDRDIFSTFLSELGDRLHAAGLLLTIAVPPKTGENILWYIGYDYGAIGSVVDFMFIMAYDWHHMASEPGPVAPISAVRNTLKFALKKMDSSKVILGIPLYGYNWTLPYNPDVSATAISNQDAIDLAMKYNAPINYSEEDETPNFYYVDEAGRNHVVWFEDSRSIAAKMQLVREYQLQGIGAWQIGLGFTQGPWLLTKFFKIRKVT</sequence>
<keyword evidence="1" id="KW-0378">Hydrolase</keyword>
<dbReference type="RefSeq" id="WP_094887152.1">
    <property type="nucleotide sequence ID" value="NZ_NPMS01000011.1"/>
</dbReference>
<dbReference type="AlphaFoldDB" id="A0A265N5Q7"/>
<gene>
    <name evidence="5" type="ORF">CIL03_17400</name>
</gene>
<dbReference type="EMBL" id="NPMS01000011">
    <property type="protein sequence ID" value="OZU87363.1"/>
    <property type="molecule type" value="Genomic_DNA"/>
</dbReference>
<dbReference type="PANTHER" id="PTHR46066">
    <property type="entry name" value="CHITINASE DOMAIN-CONTAINING PROTEIN 1 FAMILY MEMBER"/>
    <property type="match status" value="1"/>
</dbReference>
<evidence type="ECO:0000313" key="6">
    <source>
        <dbReference type="Proteomes" id="UP000216498"/>
    </source>
</evidence>
<dbReference type="PANTHER" id="PTHR46066:SF2">
    <property type="entry name" value="CHITINASE DOMAIN-CONTAINING PROTEIN 1"/>
    <property type="match status" value="1"/>
</dbReference>
<dbReference type="GO" id="GO:0016798">
    <property type="term" value="F:hydrolase activity, acting on glycosyl bonds"/>
    <property type="evidence" value="ECO:0007669"/>
    <property type="project" value="UniProtKB-KW"/>
</dbReference>
<dbReference type="Gene3D" id="3.10.350.10">
    <property type="entry name" value="LysM domain"/>
    <property type="match status" value="2"/>
</dbReference>